<feature type="region of interest" description="Disordered" evidence="1">
    <location>
        <begin position="1"/>
        <end position="25"/>
    </location>
</feature>
<accession>A0ABP5HFS7</accession>
<protein>
    <submittedName>
        <fullName evidence="3">GAF domain-containing protein</fullName>
    </submittedName>
</protein>
<evidence type="ECO:0000259" key="2">
    <source>
        <dbReference type="Pfam" id="PF01590"/>
    </source>
</evidence>
<evidence type="ECO:0000313" key="4">
    <source>
        <dbReference type="Proteomes" id="UP001501480"/>
    </source>
</evidence>
<dbReference type="Gene3D" id="3.30.450.40">
    <property type="match status" value="1"/>
</dbReference>
<dbReference type="InterPro" id="IPR029016">
    <property type="entry name" value="GAF-like_dom_sf"/>
</dbReference>
<proteinExistence type="predicted"/>
<evidence type="ECO:0000313" key="3">
    <source>
        <dbReference type="EMBL" id="GAA2072204.1"/>
    </source>
</evidence>
<organism evidence="3 4">
    <name type="scientific">Aeromicrobium halocynthiae</name>
    <dbReference type="NCBI Taxonomy" id="560557"/>
    <lineage>
        <taxon>Bacteria</taxon>
        <taxon>Bacillati</taxon>
        <taxon>Actinomycetota</taxon>
        <taxon>Actinomycetes</taxon>
        <taxon>Propionibacteriales</taxon>
        <taxon>Nocardioidaceae</taxon>
        <taxon>Aeromicrobium</taxon>
    </lineage>
</organism>
<reference evidence="4" key="1">
    <citation type="journal article" date="2019" name="Int. J. Syst. Evol. Microbiol.">
        <title>The Global Catalogue of Microorganisms (GCM) 10K type strain sequencing project: providing services to taxonomists for standard genome sequencing and annotation.</title>
        <authorList>
            <consortium name="The Broad Institute Genomics Platform"/>
            <consortium name="The Broad Institute Genome Sequencing Center for Infectious Disease"/>
            <person name="Wu L."/>
            <person name="Ma J."/>
        </authorList>
    </citation>
    <scope>NUCLEOTIDE SEQUENCE [LARGE SCALE GENOMIC DNA]</scope>
    <source>
        <strain evidence="4">JCM 15749</strain>
    </source>
</reference>
<dbReference type="EMBL" id="BAAAPY010000001">
    <property type="protein sequence ID" value="GAA2072204.1"/>
    <property type="molecule type" value="Genomic_DNA"/>
</dbReference>
<gene>
    <name evidence="3" type="ORF">GCM10009821_07820</name>
</gene>
<evidence type="ECO:0000256" key="1">
    <source>
        <dbReference type="SAM" id="MobiDB-lite"/>
    </source>
</evidence>
<dbReference type="Pfam" id="PF01590">
    <property type="entry name" value="GAF"/>
    <property type="match status" value="1"/>
</dbReference>
<comment type="caution">
    <text evidence="3">The sequence shown here is derived from an EMBL/GenBank/DDBJ whole genome shotgun (WGS) entry which is preliminary data.</text>
</comment>
<feature type="domain" description="GAF" evidence="2">
    <location>
        <begin position="129"/>
        <end position="223"/>
    </location>
</feature>
<keyword evidence="4" id="KW-1185">Reference proteome</keyword>
<sequence>MATYTAAMGRSDDFAVPPGADPDRLTRHLHRAHDDFVSSGRADPSVRSLVLESWRRSLDGGLDPELDLPRVNLDDDELAEIRSWHPLAAGMPVIRRLLVESAGEAGLLVAVSDAAGQLLWVEGSHGLRSRAEGMHFVEGADWSERSAGTNAPGTALALDRPVQFLGPEHLARPVTPWSCSAAPIHDPDTGAILGVLDLTGGPEVATNQSLSLVRATVAAVEAELRILRLDHERSPVRSGGWSMPRLDVLGSHGATLRSGPTTSRLSLRHSELLLLLALSGDGLTTAELALGLSEEEQAAVTIRAEVSRLRQVLGPIELRSRPYRLAQPIRTDVSDVLEEIAAGRLRRAVAAYCGPVLPASTAPGVEDLRDAVHRRLRSALLASDDVDALLSFADTPHGRDDLDVWLRVLEVLPSSSPRHAEVVGQVDRLDAELSL</sequence>
<dbReference type="InterPro" id="IPR003018">
    <property type="entry name" value="GAF"/>
</dbReference>
<name>A0ABP5HFS7_9ACTN</name>
<dbReference type="Proteomes" id="UP001501480">
    <property type="component" value="Unassembled WGS sequence"/>
</dbReference>